<dbReference type="Pfam" id="PF20152">
    <property type="entry name" value="DUF6534"/>
    <property type="match status" value="1"/>
</dbReference>
<proteinExistence type="predicted"/>
<organism evidence="3 4">
    <name type="scientific">Guyanagaster necrorhizus</name>
    <dbReference type="NCBI Taxonomy" id="856835"/>
    <lineage>
        <taxon>Eukaryota</taxon>
        <taxon>Fungi</taxon>
        <taxon>Dikarya</taxon>
        <taxon>Basidiomycota</taxon>
        <taxon>Agaricomycotina</taxon>
        <taxon>Agaricomycetes</taxon>
        <taxon>Agaricomycetidae</taxon>
        <taxon>Agaricales</taxon>
        <taxon>Marasmiineae</taxon>
        <taxon>Physalacriaceae</taxon>
        <taxon>Guyanagaster</taxon>
    </lineage>
</organism>
<keyword evidence="4" id="KW-1185">Reference proteome</keyword>
<name>A0A9P8ATV4_9AGAR</name>
<feature type="transmembrane region" description="Helical" evidence="1">
    <location>
        <begin position="88"/>
        <end position="108"/>
    </location>
</feature>
<evidence type="ECO:0000313" key="4">
    <source>
        <dbReference type="Proteomes" id="UP000812287"/>
    </source>
</evidence>
<dbReference type="AlphaFoldDB" id="A0A9P8ATV4"/>
<feature type="transmembrane region" description="Helical" evidence="1">
    <location>
        <begin position="61"/>
        <end position="81"/>
    </location>
</feature>
<keyword evidence="1" id="KW-0472">Membrane</keyword>
<evidence type="ECO:0000259" key="2">
    <source>
        <dbReference type="Pfam" id="PF20152"/>
    </source>
</evidence>
<reference evidence="3" key="1">
    <citation type="submission" date="2020-11" db="EMBL/GenBank/DDBJ databases">
        <title>Adaptations for nitrogen fixation in a non-lichenized fungal sporocarp promotes dispersal by wood-feeding termites.</title>
        <authorList>
            <consortium name="DOE Joint Genome Institute"/>
            <person name="Koch R.A."/>
            <person name="Yoon G."/>
            <person name="Arayal U."/>
            <person name="Lail K."/>
            <person name="Amirebrahimi M."/>
            <person name="Labutti K."/>
            <person name="Lipzen A."/>
            <person name="Riley R."/>
            <person name="Barry K."/>
            <person name="Henrissat B."/>
            <person name="Grigoriev I.V."/>
            <person name="Herr J.R."/>
            <person name="Aime M.C."/>
        </authorList>
    </citation>
    <scope>NUCLEOTIDE SEQUENCE</scope>
    <source>
        <strain evidence="3">MCA 3950</strain>
    </source>
</reference>
<evidence type="ECO:0000256" key="1">
    <source>
        <dbReference type="SAM" id="Phobius"/>
    </source>
</evidence>
<dbReference type="RefSeq" id="XP_043041328.1">
    <property type="nucleotide sequence ID" value="XM_043178622.1"/>
</dbReference>
<keyword evidence="1" id="KW-1133">Transmembrane helix</keyword>
<protein>
    <recommendedName>
        <fullName evidence="2">DUF6534 domain-containing protein</fullName>
    </recommendedName>
</protein>
<feature type="transmembrane region" description="Helical" evidence="1">
    <location>
        <begin position="35"/>
        <end position="55"/>
    </location>
</feature>
<dbReference type="PANTHER" id="PTHR40465">
    <property type="entry name" value="CHROMOSOME 1, WHOLE GENOME SHOTGUN SEQUENCE"/>
    <property type="match status" value="1"/>
</dbReference>
<comment type="caution">
    <text evidence="3">The sequence shown here is derived from an EMBL/GenBank/DDBJ whole genome shotgun (WGS) entry which is preliminary data.</text>
</comment>
<gene>
    <name evidence="3" type="ORF">BT62DRAFT_1061614</name>
</gene>
<dbReference type="Proteomes" id="UP000812287">
    <property type="component" value="Unassembled WGS sequence"/>
</dbReference>
<feature type="transmembrane region" description="Helical" evidence="1">
    <location>
        <begin position="128"/>
        <end position="148"/>
    </location>
</feature>
<sequence length="268" mass="29981">MFIGLYINVILLGIIGTQMYMYLNTYRKDRLWMKIVVLCVANVASTLFFCIYLYASLILHFDPALTGIIGGMVQLFFAWRVKVLTDNPWLVTIVGAFALTGTGAAIATSFEVGKTPEFIQFQNFKAVVIIWLGAACLSDILISGILVWHLRKTGFQGTDELVDRIIRLTVQTGLTTSICAIIDLAVYLSDSTGMHLMFNFPLSKLYTNAMMSTLNSRRGWNFSDPESSSHTHSTSGILREPNKKVCFRTIKEQLARLIHIASRNTSFA</sequence>
<accession>A0A9P8ATV4</accession>
<feature type="domain" description="DUF6534" evidence="2">
    <location>
        <begin position="136"/>
        <end position="218"/>
    </location>
</feature>
<evidence type="ECO:0000313" key="3">
    <source>
        <dbReference type="EMBL" id="KAG7447828.1"/>
    </source>
</evidence>
<dbReference type="InterPro" id="IPR045339">
    <property type="entry name" value="DUF6534"/>
</dbReference>
<keyword evidence="1" id="KW-0812">Transmembrane</keyword>
<dbReference type="EMBL" id="MU250531">
    <property type="protein sequence ID" value="KAG7447828.1"/>
    <property type="molecule type" value="Genomic_DNA"/>
</dbReference>
<dbReference type="PANTHER" id="PTHR40465:SF1">
    <property type="entry name" value="DUF6534 DOMAIN-CONTAINING PROTEIN"/>
    <property type="match status" value="1"/>
</dbReference>
<feature type="transmembrane region" description="Helical" evidence="1">
    <location>
        <begin position="6"/>
        <end position="23"/>
    </location>
</feature>
<dbReference type="OrthoDB" id="3183258at2759"/>
<dbReference type="GeneID" id="66100914"/>